<evidence type="ECO:0000259" key="1">
    <source>
        <dbReference type="Pfam" id="PF01521"/>
    </source>
</evidence>
<dbReference type="Proteomes" id="UP001144323">
    <property type="component" value="Unassembled WGS sequence"/>
</dbReference>
<reference evidence="2" key="1">
    <citation type="journal article" date="2023" name="Int. J. Syst. Evol. Microbiol.">
        <title>Methylocystis iwaonis sp. nov., a type II methane-oxidizing bacterium from surface soil of a rice paddy field in Japan, and emended description of the genus Methylocystis (ex Whittenbury et al. 1970) Bowman et al. 1993.</title>
        <authorList>
            <person name="Kaise H."/>
            <person name="Sawadogo J.B."/>
            <person name="Alam M.S."/>
            <person name="Ueno C."/>
            <person name="Dianou D."/>
            <person name="Shinjo R."/>
            <person name="Asakawa S."/>
        </authorList>
    </citation>
    <scope>NUCLEOTIDE SEQUENCE</scope>
    <source>
        <strain evidence="2">LMG27198</strain>
    </source>
</reference>
<dbReference type="PANTHER" id="PTHR43011:SF1">
    <property type="entry name" value="IRON-SULFUR CLUSTER ASSEMBLY 2 HOMOLOG, MITOCHONDRIAL"/>
    <property type="match status" value="1"/>
</dbReference>
<dbReference type="GO" id="GO:0005506">
    <property type="term" value="F:iron ion binding"/>
    <property type="evidence" value="ECO:0007669"/>
    <property type="project" value="TreeGrafter"/>
</dbReference>
<gene>
    <name evidence="2" type="ORF">LMG27198_30920</name>
</gene>
<dbReference type="GO" id="GO:0016226">
    <property type="term" value="P:iron-sulfur cluster assembly"/>
    <property type="evidence" value="ECO:0007669"/>
    <property type="project" value="InterPro"/>
</dbReference>
<dbReference type="SUPFAM" id="SSF89360">
    <property type="entry name" value="HesB-like domain"/>
    <property type="match status" value="1"/>
</dbReference>
<dbReference type="EMBL" id="BSEC01000001">
    <property type="protein sequence ID" value="GLI94100.1"/>
    <property type="molecule type" value="Genomic_DNA"/>
</dbReference>
<keyword evidence="3" id="KW-1185">Reference proteome</keyword>
<dbReference type="InterPro" id="IPR000361">
    <property type="entry name" value="ATAP_core_dom"/>
</dbReference>
<evidence type="ECO:0000313" key="3">
    <source>
        <dbReference type="Proteomes" id="UP001144323"/>
    </source>
</evidence>
<dbReference type="PROSITE" id="PS01152">
    <property type="entry name" value="HESB"/>
    <property type="match status" value="1"/>
</dbReference>
<organism evidence="2 3">
    <name type="scientific">Methylocystis echinoides</name>
    <dbReference type="NCBI Taxonomy" id="29468"/>
    <lineage>
        <taxon>Bacteria</taxon>
        <taxon>Pseudomonadati</taxon>
        <taxon>Pseudomonadota</taxon>
        <taxon>Alphaproteobacteria</taxon>
        <taxon>Hyphomicrobiales</taxon>
        <taxon>Methylocystaceae</taxon>
        <taxon>Methylocystis</taxon>
    </lineage>
</organism>
<dbReference type="GO" id="GO:0051539">
    <property type="term" value="F:4 iron, 4 sulfur cluster binding"/>
    <property type="evidence" value="ECO:0007669"/>
    <property type="project" value="TreeGrafter"/>
</dbReference>
<dbReference type="InterPro" id="IPR017870">
    <property type="entry name" value="FeS_cluster_insertion_CS"/>
</dbReference>
<feature type="domain" description="Core" evidence="1">
    <location>
        <begin position="22"/>
        <end position="123"/>
    </location>
</feature>
<dbReference type="AlphaFoldDB" id="A0A9W6LSW1"/>
<dbReference type="GO" id="GO:0051537">
    <property type="term" value="F:2 iron, 2 sulfur cluster binding"/>
    <property type="evidence" value="ECO:0007669"/>
    <property type="project" value="TreeGrafter"/>
</dbReference>
<dbReference type="PANTHER" id="PTHR43011">
    <property type="entry name" value="IRON-SULFUR CLUSTER ASSEMBLY 2 HOMOLOG, MITOCHONDRIAL"/>
    <property type="match status" value="1"/>
</dbReference>
<dbReference type="Gene3D" id="2.60.300.12">
    <property type="entry name" value="HesB-like domain"/>
    <property type="match status" value="1"/>
</dbReference>
<accession>A0A9W6LSW1</accession>
<protein>
    <recommendedName>
        <fullName evidence="1">Core domain-containing protein</fullName>
    </recommendedName>
</protein>
<sequence>MIGTPVASLFGETFNQGAVDMIQLTDSAVTAVRSAMAGAGQEVEGLRIMVEAGGCAGLKYMMGLVNEIDPNDHVFENDGVKIFIEEGSLSFLDGTKIDFVIGLEGSGFTFDNPQAKSSCSCGKSFG</sequence>
<proteinExistence type="predicted"/>
<dbReference type="InterPro" id="IPR016092">
    <property type="entry name" value="ATAP"/>
</dbReference>
<evidence type="ECO:0000313" key="2">
    <source>
        <dbReference type="EMBL" id="GLI94100.1"/>
    </source>
</evidence>
<dbReference type="InterPro" id="IPR035903">
    <property type="entry name" value="HesB-like_dom_sf"/>
</dbReference>
<dbReference type="NCBIfam" id="TIGR00049">
    <property type="entry name" value="iron-sulfur cluster assembly accessory protein"/>
    <property type="match status" value="1"/>
</dbReference>
<comment type="caution">
    <text evidence="2">The sequence shown here is derived from an EMBL/GenBank/DDBJ whole genome shotgun (WGS) entry which is preliminary data.</text>
</comment>
<name>A0A9W6LSW1_9HYPH</name>
<dbReference type="Pfam" id="PF01521">
    <property type="entry name" value="Fe-S_biosyn"/>
    <property type="match status" value="1"/>
</dbReference>